<gene>
    <name evidence="5" type="ORF">ACFSUT_13360</name>
</gene>
<dbReference type="SUPFAM" id="SSF53474">
    <property type="entry name" value="alpha/beta-Hydrolases"/>
    <property type="match status" value="1"/>
</dbReference>
<reference evidence="6" key="1">
    <citation type="journal article" date="2019" name="Int. J. Syst. Evol. Microbiol.">
        <title>The Global Catalogue of Microorganisms (GCM) 10K type strain sequencing project: providing services to taxonomists for standard genome sequencing and annotation.</title>
        <authorList>
            <consortium name="The Broad Institute Genomics Platform"/>
            <consortium name="The Broad Institute Genome Sequencing Center for Infectious Disease"/>
            <person name="Wu L."/>
            <person name="Ma J."/>
        </authorList>
    </citation>
    <scope>NUCLEOTIDE SEQUENCE [LARGE SCALE GENOMIC DNA]</scope>
    <source>
        <strain evidence="6">CGMCC 4.7638</strain>
    </source>
</reference>
<evidence type="ECO:0000256" key="1">
    <source>
        <dbReference type="ARBA" id="ARBA00010515"/>
    </source>
</evidence>
<dbReference type="Proteomes" id="UP001597542">
    <property type="component" value="Unassembled WGS sequence"/>
</dbReference>
<evidence type="ECO:0000256" key="2">
    <source>
        <dbReference type="ARBA" id="ARBA00022801"/>
    </source>
</evidence>
<dbReference type="InterPro" id="IPR033140">
    <property type="entry name" value="Lipase_GDXG_put_SER_AS"/>
</dbReference>
<dbReference type="Pfam" id="PF07859">
    <property type="entry name" value="Abhydrolase_3"/>
    <property type="match status" value="1"/>
</dbReference>
<protein>
    <submittedName>
        <fullName evidence="5">Alpha/beta hydrolase</fullName>
    </submittedName>
</protein>
<evidence type="ECO:0000313" key="6">
    <source>
        <dbReference type="Proteomes" id="UP001597542"/>
    </source>
</evidence>
<evidence type="ECO:0000313" key="5">
    <source>
        <dbReference type="EMBL" id="MFD2481266.1"/>
    </source>
</evidence>
<comment type="caution">
    <text evidence="5">The sequence shown here is derived from an EMBL/GenBank/DDBJ whole genome shotgun (WGS) entry which is preliminary data.</text>
</comment>
<dbReference type="EMBL" id="JBHUKQ010000010">
    <property type="protein sequence ID" value="MFD2481266.1"/>
    <property type="molecule type" value="Genomic_DNA"/>
</dbReference>
<accession>A0ABW5HW80</accession>
<feature type="domain" description="Alpha/beta hydrolase fold-3" evidence="4">
    <location>
        <begin position="60"/>
        <end position="256"/>
    </location>
</feature>
<evidence type="ECO:0000259" key="4">
    <source>
        <dbReference type="Pfam" id="PF07859"/>
    </source>
</evidence>
<dbReference type="PANTHER" id="PTHR48081:SF30">
    <property type="entry name" value="ACETYL-HYDROLASE LIPR-RELATED"/>
    <property type="match status" value="1"/>
</dbReference>
<keyword evidence="2 5" id="KW-0378">Hydrolase</keyword>
<name>A0ABW5HW80_9PSEU</name>
<organism evidence="5 6">
    <name type="scientific">Amycolatopsis albidoflavus</name>
    <dbReference type="NCBI Taxonomy" id="102226"/>
    <lineage>
        <taxon>Bacteria</taxon>
        <taxon>Bacillati</taxon>
        <taxon>Actinomycetota</taxon>
        <taxon>Actinomycetes</taxon>
        <taxon>Pseudonocardiales</taxon>
        <taxon>Pseudonocardiaceae</taxon>
        <taxon>Amycolatopsis</taxon>
    </lineage>
</organism>
<dbReference type="PROSITE" id="PS01174">
    <property type="entry name" value="LIPASE_GDXG_SER"/>
    <property type="match status" value="1"/>
</dbReference>
<keyword evidence="6" id="KW-1185">Reference proteome</keyword>
<feature type="active site" evidence="3">
    <location>
        <position position="131"/>
    </location>
</feature>
<comment type="similarity">
    <text evidence="1">Belongs to the 'GDXG' lipolytic enzyme family.</text>
</comment>
<dbReference type="PANTHER" id="PTHR48081">
    <property type="entry name" value="AB HYDROLASE SUPERFAMILY PROTEIN C4A8.06C"/>
    <property type="match status" value="1"/>
</dbReference>
<dbReference type="GO" id="GO:0016787">
    <property type="term" value="F:hydrolase activity"/>
    <property type="evidence" value="ECO:0007669"/>
    <property type="project" value="UniProtKB-KW"/>
</dbReference>
<proteinExistence type="inferred from homology"/>
<dbReference type="InterPro" id="IPR050300">
    <property type="entry name" value="GDXG_lipolytic_enzyme"/>
</dbReference>
<evidence type="ECO:0000256" key="3">
    <source>
        <dbReference type="PROSITE-ProRule" id="PRU10038"/>
    </source>
</evidence>
<dbReference type="InterPro" id="IPR029058">
    <property type="entry name" value="AB_hydrolase_fold"/>
</dbReference>
<dbReference type="Gene3D" id="3.40.50.1820">
    <property type="entry name" value="alpha/beta hydrolase"/>
    <property type="match status" value="1"/>
</dbReference>
<dbReference type="RefSeq" id="WP_344274295.1">
    <property type="nucleotide sequence ID" value="NZ_BAAAHV010000011.1"/>
</dbReference>
<sequence>MTTTTQDPNRTLWEARARGEQTPAWETLATEPKGIAIEAVDTPAGLWLRPPNALTGPAILAIHGSGFVGGSSGTHRRMFGHVARAAGANTFAVDYGLTPEHVFPSQLDTVTAAYQWLLSNESGPIAIAGDSCGATLAVGLAARAREENLPMPASLLLLSAWTDLEANGATYDTGTDPFFTRELVRTLATGYLAGANPRDPLASPLHADLRGLPPTYLQVGAEESLLDDTRELARRMRDAGVEVRIDEFPGQVHTFQMAAGNTAVADEAVREAGSWLRSTLVR</sequence>
<dbReference type="InterPro" id="IPR013094">
    <property type="entry name" value="AB_hydrolase_3"/>
</dbReference>